<evidence type="ECO:0000313" key="6">
    <source>
        <dbReference type="Proteomes" id="UP000583800"/>
    </source>
</evidence>
<dbReference type="Gene3D" id="1.10.10.10">
    <property type="entry name" value="Winged helix-like DNA-binding domain superfamily/Winged helix DNA-binding domain"/>
    <property type="match status" value="1"/>
</dbReference>
<accession>A0A7X0C6K0</accession>
<dbReference type="SMART" id="SM00418">
    <property type="entry name" value="HTH_ARSR"/>
    <property type="match status" value="1"/>
</dbReference>
<evidence type="ECO:0000256" key="1">
    <source>
        <dbReference type="ARBA" id="ARBA00023015"/>
    </source>
</evidence>
<reference evidence="5 6" key="1">
    <citation type="submission" date="2020-08" db="EMBL/GenBank/DDBJ databases">
        <title>Sequencing the genomes of 1000 actinobacteria strains.</title>
        <authorList>
            <person name="Klenk H.-P."/>
        </authorList>
    </citation>
    <scope>NUCLEOTIDE SEQUENCE [LARGE SCALE GENOMIC DNA]</scope>
    <source>
        <strain evidence="5 6">DSM 45913</strain>
    </source>
</reference>
<dbReference type="InterPro" id="IPR001845">
    <property type="entry name" value="HTH_ArsR_DNA-bd_dom"/>
</dbReference>
<dbReference type="PANTHER" id="PTHR33154">
    <property type="entry name" value="TRANSCRIPTIONAL REGULATOR, ARSR FAMILY"/>
    <property type="match status" value="1"/>
</dbReference>
<keyword evidence="1" id="KW-0805">Transcription regulation</keyword>
<dbReference type="InterPro" id="IPR036390">
    <property type="entry name" value="WH_DNA-bd_sf"/>
</dbReference>
<dbReference type="NCBIfam" id="NF033788">
    <property type="entry name" value="HTH_metalloreg"/>
    <property type="match status" value="1"/>
</dbReference>
<dbReference type="RefSeq" id="WP_185086285.1">
    <property type="nucleotide sequence ID" value="NZ_JACHJB010000002.1"/>
</dbReference>
<dbReference type="AlphaFoldDB" id="A0A7X0C6K0"/>
<dbReference type="InterPro" id="IPR036388">
    <property type="entry name" value="WH-like_DNA-bd_sf"/>
</dbReference>
<evidence type="ECO:0000256" key="2">
    <source>
        <dbReference type="ARBA" id="ARBA00023125"/>
    </source>
</evidence>
<keyword evidence="2 5" id="KW-0238">DNA-binding</keyword>
<keyword evidence="6" id="KW-1185">Reference proteome</keyword>
<proteinExistence type="predicted"/>
<comment type="caution">
    <text evidence="5">The sequence shown here is derived from an EMBL/GenBank/DDBJ whole genome shotgun (WGS) entry which is preliminary data.</text>
</comment>
<protein>
    <submittedName>
        <fullName evidence="5">DNA-binding transcriptional ArsR family regulator</fullName>
    </submittedName>
</protein>
<evidence type="ECO:0000259" key="4">
    <source>
        <dbReference type="PROSITE" id="PS50987"/>
    </source>
</evidence>
<dbReference type="PROSITE" id="PS50987">
    <property type="entry name" value="HTH_ARSR_2"/>
    <property type="match status" value="1"/>
</dbReference>
<dbReference type="InterPro" id="IPR051081">
    <property type="entry name" value="HTH_MetalResp_TranReg"/>
</dbReference>
<dbReference type="Pfam" id="PF01022">
    <property type="entry name" value="HTH_5"/>
    <property type="match status" value="1"/>
</dbReference>
<dbReference type="Proteomes" id="UP000583800">
    <property type="component" value="Unassembled WGS sequence"/>
</dbReference>
<evidence type="ECO:0000313" key="5">
    <source>
        <dbReference type="EMBL" id="MBB6348556.1"/>
    </source>
</evidence>
<dbReference type="PANTHER" id="PTHR33154:SF33">
    <property type="entry name" value="TRANSCRIPTIONAL REPRESSOR SDPR"/>
    <property type="match status" value="1"/>
</dbReference>
<organism evidence="5 6">
    <name type="scientific">Nonomuraea muscovyensis</name>
    <dbReference type="NCBI Taxonomy" id="1124761"/>
    <lineage>
        <taxon>Bacteria</taxon>
        <taxon>Bacillati</taxon>
        <taxon>Actinomycetota</taxon>
        <taxon>Actinomycetes</taxon>
        <taxon>Streptosporangiales</taxon>
        <taxon>Streptosporangiaceae</taxon>
        <taxon>Nonomuraea</taxon>
    </lineage>
</organism>
<dbReference type="PRINTS" id="PR00778">
    <property type="entry name" value="HTHARSR"/>
</dbReference>
<sequence length="124" mass="13054">MSGQAAARDVLALFATTRPLFTALGDERRQEIIVFLLESAAPRSVGDVAGHLGLSQPAVSHHLKILRDAGLLTVRRNGAQRLYALNAADYPRLLAPLRDLTSSIIACATAPDPPAPARPALPGA</sequence>
<dbReference type="SUPFAM" id="SSF46785">
    <property type="entry name" value="Winged helix' DNA-binding domain"/>
    <property type="match status" value="1"/>
</dbReference>
<evidence type="ECO:0000256" key="3">
    <source>
        <dbReference type="ARBA" id="ARBA00023163"/>
    </source>
</evidence>
<dbReference type="GO" id="GO:0003677">
    <property type="term" value="F:DNA binding"/>
    <property type="evidence" value="ECO:0007669"/>
    <property type="project" value="UniProtKB-KW"/>
</dbReference>
<dbReference type="EMBL" id="JACHJB010000002">
    <property type="protein sequence ID" value="MBB6348556.1"/>
    <property type="molecule type" value="Genomic_DNA"/>
</dbReference>
<dbReference type="CDD" id="cd00090">
    <property type="entry name" value="HTH_ARSR"/>
    <property type="match status" value="1"/>
</dbReference>
<gene>
    <name evidence="5" type="ORF">FHU36_005101</name>
</gene>
<dbReference type="InterPro" id="IPR011991">
    <property type="entry name" value="ArsR-like_HTH"/>
</dbReference>
<name>A0A7X0C6K0_9ACTN</name>
<dbReference type="GO" id="GO:0003700">
    <property type="term" value="F:DNA-binding transcription factor activity"/>
    <property type="evidence" value="ECO:0007669"/>
    <property type="project" value="InterPro"/>
</dbReference>
<keyword evidence="3" id="KW-0804">Transcription</keyword>
<feature type="domain" description="HTH arsR-type" evidence="4">
    <location>
        <begin position="11"/>
        <end position="105"/>
    </location>
</feature>